<comment type="caution">
    <text evidence="3">The sequence shown here is derived from an EMBL/GenBank/DDBJ whole genome shotgun (WGS) entry which is preliminary data.</text>
</comment>
<feature type="transmembrane region" description="Helical" evidence="1">
    <location>
        <begin position="78"/>
        <end position="102"/>
    </location>
</feature>
<dbReference type="Proteomes" id="UP001597094">
    <property type="component" value="Unassembled WGS sequence"/>
</dbReference>
<protein>
    <submittedName>
        <fullName evidence="3">Sensor histidine kinase</fullName>
        <ecNumber evidence="3">2.7.13.3</ecNumber>
    </submittedName>
</protein>
<dbReference type="PANTHER" id="PTHR34220:SF7">
    <property type="entry name" value="SENSOR HISTIDINE KINASE YPDA"/>
    <property type="match status" value="1"/>
</dbReference>
<dbReference type="PANTHER" id="PTHR34220">
    <property type="entry name" value="SENSOR HISTIDINE KINASE YPDA"/>
    <property type="match status" value="1"/>
</dbReference>
<reference evidence="4" key="1">
    <citation type="journal article" date="2019" name="Int. J. Syst. Evol. Microbiol.">
        <title>The Global Catalogue of Microorganisms (GCM) 10K type strain sequencing project: providing services to taxonomists for standard genome sequencing and annotation.</title>
        <authorList>
            <consortium name="The Broad Institute Genomics Platform"/>
            <consortium name="The Broad Institute Genome Sequencing Center for Infectious Disease"/>
            <person name="Wu L."/>
            <person name="Ma J."/>
        </authorList>
    </citation>
    <scope>NUCLEOTIDE SEQUENCE [LARGE SCALE GENOMIC DNA]</scope>
    <source>
        <strain evidence="4">JCM 31319</strain>
    </source>
</reference>
<dbReference type="RefSeq" id="WP_377529618.1">
    <property type="nucleotide sequence ID" value="NZ_JBHTLD010000161.1"/>
</dbReference>
<feature type="transmembrane region" description="Helical" evidence="1">
    <location>
        <begin position="114"/>
        <end position="138"/>
    </location>
</feature>
<dbReference type="Pfam" id="PF06580">
    <property type="entry name" value="His_kinase"/>
    <property type="match status" value="1"/>
</dbReference>
<keyword evidence="4" id="KW-1185">Reference proteome</keyword>
<evidence type="ECO:0000313" key="3">
    <source>
        <dbReference type="EMBL" id="MFD1187645.1"/>
    </source>
</evidence>
<dbReference type="SUPFAM" id="SSF55874">
    <property type="entry name" value="ATPase domain of HSP90 chaperone/DNA topoisomerase II/histidine kinase"/>
    <property type="match status" value="1"/>
</dbReference>
<organism evidence="3 4">
    <name type="scientific">Pontibacter rugosus</name>
    <dbReference type="NCBI Taxonomy" id="1745966"/>
    <lineage>
        <taxon>Bacteria</taxon>
        <taxon>Pseudomonadati</taxon>
        <taxon>Bacteroidota</taxon>
        <taxon>Cytophagia</taxon>
        <taxon>Cytophagales</taxon>
        <taxon>Hymenobacteraceae</taxon>
        <taxon>Pontibacter</taxon>
    </lineage>
</organism>
<evidence type="ECO:0000256" key="1">
    <source>
        <dbReference type="SAM" id="Phobius"/>
    </source>
</evidence>
<evidence type="ECO:0000259" key="2">
    <source>
        <dbReference type="Pfam" id="PF06580"/>
    </source>
</evidence>
<dbReference type="EMBL" id="JBHTLD010000161">
    <property type="protein sequence ID" value="MFD1187645.1"/>
    <property type="molecule type" value="Genomic_DNA"/>
</dbReference>
<name>A0ABW3STG5_9BACT</name>
<gene>
    <name evidence="3" type="ORF">ACFQ2O_15625</name>
</gene>
<feature type="transmembrane region" description="Helical" evidence="1">
    <location>
        <begin position="39"/>
        <end position="57"/>
    </location>
</feature>
<dbReference type="Gene3D" id="3.30.565.10">
    <property type="entry name" value="Histidine kinase-like ATPase, C-terminal domain"/>
    <property type="match status" value="1"/>
</dbReference>
<keyword evidence="3" id="KW-0808">Transferase</keyword>
<keyword evidence="1" id="KW-0812">Transmembrane</keyword>
<dbReference type="InterPro" id="IPR010559">
    <property type="entry name" value="Sig_transdc_His_kin_internal"/>
</dbReference>
<keyword evidence="1" id="KW-0472">Membrane</keyword>
<dbReference type="InterPro" id="IPR050640">
    <property type="entry name" value="Bact_2-comp_sensor_kinase"/>
</dbReference>
<proteinExistence type="predicted"/>
<evidence type="ECO:0000313" key="4">
    <source>
        <dbReference type="Proteomes" id="UP001597094"/>
    </source>
</evidence>
<sequence>MRNSKAYWICQLSGWGLYGLFSLIISGIFQGASALNLKLLQFNALFAGLMVLFTHLLRLHLKRRQWLSLPLSGLLLRLLPALLLLAIVSQLVMWLAMVYVVHLYTMEQTSFAAYWGYVFYCYIILLLWASLYVSVSLFRQRQQQAIDRWKLEASLKETELQALRTQINPHFMFNSLNNIRSLVCEDPEKARQMITNLSELLRYGLQYTQQERVPLARELEVVESYLLLESVQLEERLVYTFEVDEEVLQVEVPPMSVQLLVENAIKHGISRLPQGGTIYIKAHVQEGQLQIEVVNTGQLAAEPKPDTGIGLNNASERLRLLFGRSTLQLLNKTPDTVSASFAVPLALQV</sequence>
<feature type="transmembrane region" description="Helical" evidence="1">
    <location>
        <begin position="12"/>
        <end position="33"/>
    </location>
</feature>
<keyword evidence="3" id="KW-0418">Kinase</keyword>
<keyword evidence="1" id="KW-1133">Transmembrane helix</keyword>
<feature type="domain" description="Signal transduction histidine kinase internal region" evidence="2">
    <location>
        <begin position="158"/>
        <end position="237"/>
    </location>
</feature>
<dbReference type="InterPro" id="IPR036890">
    <property type="entry name" value="HATPase_C_sf"/>
</dbReference>
<dbReference type="EC" id="2.7.13.3" evidence="3"/>
<accession>A0ABW3STG5</accession>
<dbReference type="GO" id="GO:0004673">
    <property type="term" value="F:protein histidine kinase activity"/>
    <property type="evidence" value="ECO:0007669"/>
    <property type="project" value="UniProtKB-EC"/>
</dbReference>